<dbReference type="EC" id="2.7.13.3" evidence="3"/>
<dbReference type="Pfam" id="PF02518">
    <property type="entry name" value="HATPase_c"/>
    <property type="match status" value="1"/>
</dbReference>
<keyword evidence="6 14" id="KW-0812">Transmembrane</keyword>
<dbReference type="PANTHER" id="PTHR45339">
    <property type="entry name" value="HYBRID SIGNAL TRANSDUCTION HISTIDINE KINASE J"/>
    <property type="match status" value="1"/>
</dbReference>
<dbReference type="InterPro" id="IPR036641">
    <property type="entry name" value="HPT_dom_sf"/>
</dbReference>
<keyword evidence="4" id="KW-1003">Cell membrane</keyword>
<dbReference type="CDD" id="cd17546">
    <property type="entry name" value="REC_hyHK_CKI1_RcsC-like"/>
    <property type="match status" value="2"/>
</dbReference>
<feature type="transmembrane region" description="Helical" evidence="14">
    <location>
        <begin position="155"/>
        <end position="176"/>
    </location>
</feature>
<dbReference type="Gene3D" id="1.20.120.160">
    <property type="entry name" value="HPT domain"/>
    <property type="match status" value="1"/>
</dbReference>
<keyword evidence="7" id="KW-0547">Nucleotide-binding</keyword>
<feature type="domain" description="PAC" evidence="18">
    <location>
        <begin position="522"/>
        <end position="574"/>
    </location>
</feature>
<feature type="domain" description="Response regulatory" evidence="16">
    <location>
        <begin position="982"/>
        <end position="1099"/>
    </location>
</feature>
<dbReference type="SMART" id="SM00086">
    <property type="entry name" value="PAC"/>
    <property type="match status" value="2"/>
</dbReference>
<comment type="catalytic activity">
    <reaction evidence="1">
        <text>ATP + protein L-histidine = ADP + protein N-phospho-L-histidine.</text>
        <dbReference type="EC" id="2.7.13.3"/>
    </reaction>
</comment>
<feature type="transmembrane region" description="Helical" evidence="14">
    <location>
        <begin position="197"/>
        <end position="223"/>
    </location>
</feature>
<evidence type="ECO:0000259" key="15">
    <source>
        <dbReference type="PROSITE" id="PS50109"/>
    </source>
</evidence>
<dbReference type="Pfam" id="PF08448">
    <property type="entry name" value="PAS_4"/>
    <property type="match status" value="1"/>
</dbReference>
<evidence type="ECO:0000256" key="13">
    <source>
        <dbReference type="PROSITE-ProRule" id="PRU00169"/>
    </source>
</evidence>
<keyword evidence="9 14" id="KW-1133">Transmembrane helix</keyword>
<evidence type="ECO:0000256" key="2">
    <source>
        <dbReference type="ARBA" id="ARBA00004651"/>
    </source>
</evidence>
<keyword evidence="10" id="KW-0902">Two-component regulatory system</keyword>
<dbReference type="SMART" id="SM00091">
    <property type="entry name" value="PAS"/>
    <property type="match status" value="2"/>
</dbReference>
<evidence type="ECO:0000259" key="18">
    <source>
        <dbReference type="PROSITE" id="PS50113"/>
    </source>
</evidence>
<evidence type="ECO:0000256" key="7">
    <source>
        <dbReference type="ARBA" id="ARBA00022741"/>
    </source>
</evidence>
<dbReference type="SUPFAM" id="SSF55785">
    <property type="entry name" value="PYP-like sensor domain (PAS domain)"/>
    <property type="match status" value="2"/>
</dbReference>
<organism evidence="20 21">
    <name type="scientific">Undibacterium seohonense</name>
    <dbReference type="NCBI Taxonomy" id="1344950"/>
    <lineage>
        <taxon>Bacteria</taxon>
        <taxon>Pseudomonadati</taxon>
        <taxon>Pseudomonadota</taxon>
        <taxon>Betaproteobacteria</taxon>
        <taxon>Burkholderiales</taxon>
        <taxon>Oxalobacteraceae</taxon>
        <taxon>Undibacterium</taxon>
    </lineage>
</organism>
<evidence type="ECO:0000256" key="8">
    <source>
        <dbReference type="ARBA" id="ARBA00022840"/>
    </source>
</evidence>
<dbReference type="Gene3D" id="3.40.50.2300">
    <property type="match status" value="2"/>
</dbReference>
<feature type="modified residue" description="4-aspartylphosphate" evidence="13">
    <location>
        <position position="1033"/>
    </location>
</feature>
<dbReference type="CDD" id="cd00130">
    <property type="entry name" value="PAS"/>
    <property type="match status" value="2"/>
</dbReference>
<dbReference type="RefSeq" id="WP_186921682.1">
    <property type="nucleotide sequence ID" value="NZ_JACOFW010000003.1"/>
</dbReference>
<dbReference type="Pfam" id="PF00512">
    <property type="entry name" value="HisKA"/>
    <property type="match status" value="1"/>
</dbReference>
<evidence type="ECO:0000259" key="19">
    <source>
        <dbReference type="PROSITE" id="PS50894"/>
    </source>
</evidence>
<dbReference type="SUPFAM" id="SSF47384">
    <property type="entry name" value="Homodimeric domain of signal transducing histidine kinase"/>
    <property type="match status" value="1"/>
</dbReference>
<keyword evidence="11 14" id="KW-0472">Membrane</keyword>
<dbReference type="InterPro" id="IPR000700">
    <property type="entry name" value="PAS-assoc_C"/>
</dbReference>
<dbReference type="InterPro" id="IPR004358">
    <property type="entry name" value="Sig_transdc_His_kin-like_C"/>
</dbReference>
<evidence type="ECO:0000256" key="11">
    <source>
        <dbReference type="ARBA" id="ARBA00023136"/>
    </source>
</evidence>
<dbReference type="InterPro" id="IPR003661">
    <property type="entry name" value="HisK_dim/P_dom"/>
</dbReference>
<feature type="transmembrane region" description="Helical" evidence="14">
    <location>
        <begin position="269"/>
        <end position="292"/>
    </location>
</feature>
<dbReference type="InterPro" id="IPR003594">
    <property type="entry name" value="HATPase_dom"/>
</dbReference>
<feature type="modified residue" description="4-aspartylphosphate" evidence="13">
    <location>
        <position position="887"/>
    </location>
</feature>
<dbReference type="InterPro" id="IPR000014">
    <property type="entry name" value="PAS"/>
</dbReference>
<dbReference type="InterPro" id="IPR007895">
    <property type="entry name" value="MASE1"/>
</dbReference>
<dbReference type="InterPro" id="IPR001789">
    <property type="entry name" value="Sig_transdc_resp-reg_receiver"/>
</dbReference>
<dbReference type="CDD" id="cd16922">
    <property type="entry name" value="HATPase_EvgS-ArcB-TorS-like"/>
    <property type="match status" value="1"/>
</dbReference>
<dbReference type="PROSITE" id="PS50109">
    <property type="entry name" value="HIS_KIN"/>
    <property type="match status" value="1"/>
</dbReference>
<evidence type="ECO:0000256" key="12">
    <source>
        <dbReference type="PROSITE-ProRule" id="PRU00110"/>
    </source>
</evidence>
<dbReference type="SMART" id="SM00448">
    <property type="entry name" value="REC"/>
    <property type="match status" value="2"/>
</dbReference>
<dbReference type="InterPro" id="IPR005467">
    <property type="entry name" value="His_kinase_dom"/>
</dbReference>
<evidence type="ECO:0000256" key="4">
    <source>
        <dbReference type="ARBA" id="ARBA00022475"/>
    </source>
</evidence>
<keyword evidence="21" id="KW-1185">Reference proteome</keyword>
<dbReference type="SUPFAM" id="SSF55874">
    <property type="entry name" value="ATPase domain of HSP90 chaperone/DNA topoisomerase II/histidine kinase"/>
    <property type="match status" value="1"/>
</dbReference>
<dbReference type="Gene3D" id="3.30.450.20">
    <property type="entry name" value="PAS domain"/>
    <property type="match status" value="2"/>
</dbReference>
<evidence type="ECO:0000256" key="3">
    <source>
        <dbReference type="ARBA" id="ARBA00012438"/>
    </source>
</evidence>
<dbReference type="PROSITE" id="PS50112">
    <property type="entry name" value="PAS"/>
    <property type="match status" value="2"/>
</dbReference>
<dbReference type="Proteomes" id="UP000648257">
    <property type="component" value="Unassembled WGS sequence"/>
</dbReference>
<dbReference type="EMBL" id="JACOFW010000003">
    <property type="protein sequence ID" value="MBC3806596.1"/>
    <property type="molecule type" value="Genomic_DNA"/>
</dbReference>
<evidence type="ECO:0000259" key="17">
    <source>
        <dbReference type="PROSITE" id="PS50112"/>
    </source>
</evidence>
<dbReference type="Pfam" id="PF05231">
    <property type="entry name" value="MASE1"/>
    <property type="match status" value="1"/>
</dbReference>
<dbReference type="InterPro" id="IPR011006">
    <property type="entry name" value="CheY-like_superfamily"/>
</dbReference>
<evidence type="ECO:0000256" key="5">
    <source>
        <dbReference type="ARBA" id="ARBA00022553"/>
    </source>
</evidence>
<dbReference type="SUPFAM" id="SSF47226">
    <property type="entry name" value="Histidine-containing phosphotransfer domain, HPT domain"/>
    <property type="match status" value="1"/>
</dbReference>
<dbReference type="PROSITE" id="PS50894">
    <property type="entry name" value="HPT"/>
    <property type="match status" value="1"/>
</dbReference>
<feature type="transmembrane region" description="Helical" evidence="14">
    <location>
        <begin position="235"/>
        <end position="257"/>
    </location>
</feature>
<feature type="domain" description="PAS" evidence="17">
    <location>
        <begin position="433"/>
        <end position="476"/>
    </location>
</feature>
<evidence type="ECO:0000259" key="16">
    <source>
        <dbReference type="PROSITE" id="PS50110"/>
    </source>
</evidence>
<dbReference type="NCBIfam" id="TIGR00229">
    <property type="entry name" value="sensory_box"/>
    <property type="match status" value="2"/>
</dbReference>
<sequence>MTNFSTGNRFFTTKALAIGLVYFILASISIHFSKEAGNVAHFWYANALAIACLLQFQNKEKWYLTVIFAGANFFANWVMGNSWWLSIAFVIPNVVEMLVAPWSAARLKMQSDFEQSPDAMLRFVFAVCLLPSGIGAVVGASTLALLGFAPFAVILPTWFVSSSVGTISLLPLLLLLRRRWVSINHDYLMLDTKKSSLFYAISVLFVSFFALRYLPFPFIYLVIPLVFAAINTTSVVVSGLIFLQSLVIAVMLHLGYFQKAFDSSNVLSFLSYLPILVTFIPVLILVGSMNLFRRQDKQRLETEAALQRKHLELQMIVNNVPAMIGFWDLELKNRFANSAYIDYFGWKPEDILGMHVRDVVGDALYEKNIPYMEAALRGEPQMFERTIVSPNGVARDSLASYVPSFRDGKIEGVYAFVSDITDIKKAQRAEYIAQERLQAVIDSATEFSIIATDLQGTITLFSAGAEKMLGYSAAEMEHKITPAVLHLPEEVMQRGRELSAELGRPVEGFDVFILKATLGINEKREWTYVHKSGKKIPVRLVVTAIFGLDEKIVGFLGIANNISDEKELQRLLIQAKESAEQTSQAKSDFVANMSHEIRTPMNAVLGMSQLLATTNLSSEQRKYLDMIKVSGQSLMGILNDILDFSKIEANRLELSNTEFLLDDVLGALASMMAVSVAEKDVEVAIGMGVDVPKRLIGDQLRLQQVLTNLTSNALKFTEKGEVAVFVDTIQDKVDLETNRVWLKITVSDTGIGMDKQQLQKLFQPFSQADASTTRKFGGTGLGLSISKSIVNLMGGDMDVKSRFGIGSEFQITVPMIAVNDTTTVSSATQKRLDLLVVDDNSTSNHYICKTVRSWNWNTESATNGQQAIDIVSARLAEGRHFDAIIVDWQMPMMDGLVTIKLLRDILPKGKTPLIIMVSAFSRDRMLQEQAADYADAILMKPITGSSVFDTVHEAILLCSGLEVMPRYSKAILTRANQIQGAKLLLVEDNPFNQIVAKGFLEQGGATVDVLENGYLAVEHLRSHADKYHAVLMDVQMPIMDGISATRIIRNELHLQIPVIAMTAGVMSSERDRCLQVGMNDFVGKPIDVEQMFLAISKVLPMALNQAKMENEKVKEDLLATTSANPSDSSVFDPRSLEILAAADPKHLQRILDSISSMVERASTQMLDVRRAFEAQQPEVATRVLHTMRGSVGTLGAKVFAMQTLRAENEIRDGGANVDMLLTSVEQELRKTIEAAQHWLSEKRLGLSTPNLTALSIDDESARMEQFRQYLQQNDLAACDVFDTLKETLSQKISMEAFLLIEKNMSELNFAQAERILSQALLRH</sequence>
<feature type="transmembrane region" description="Helical" evidence="14">
    <location>
        <begin position="62"/>
        <end position="78"/>
    </location>
</feature>
<dbReference type="Pfam" id="PF00989">
    <property type="entry name" value="PAS"/>
    <property type="match status" value="1"/>
</dbReference>
<dbReference type="SUPFAM" id="SSF52172">
    <property type="entry name" value="CheY-like"/>
    <property type="match status" value="2"/>
</dbReference>
<feature type="transmembrane region" description="Helical" evidence="14">
    <location>
        <begin position="84"/>
        <end position="102"/>
    </location>
</feature>
<dbReference type="Pfam" id="PF00072">
    <property type="entry name" value="Response_reg"/>
    <property type="match status" value="2"/>
</dbReference>
<dbReference type="CDD" id="cd00082">
    <property type="entry name" value="HisKA"/>
    <property type="match status" value="1"/>
</dbReference>
<keyword evidence="5 13" id="KW-0597">Phosphoprotein</keyword>
<dbReference type="PANTHER" id="PTHR45339:SF1">
    <property type="entry name" value="HYBRID SIGNAL TRANSDUCTION HISTIDINE KINASE J"/>
    <property type="match status" value="1"/>
</dbReference>
<keyword evidence="8" id="KW-0067">ATP-binding</keyword>
<dbReference type="InterPro" id="IPR008207">
    <property type="entry name" value="Sig_transdc_His_kin_Hpt_dom"/>
</dbReference>
<dbReference type="InterPro" id="IPR013767">
    <property type="entry name" value="PAS_fold"/>
</dbReference>
<dbReference type="InterPro" id="IPR001610">
    <property type="entry name" value="PAC"/>
</dbReference>
<feature type="domain" description="Response regulatory" evidence="16">
    <location>
        <begin position="833"/>
        <end position="955"/>
    </location>
</feature>
<evidence type="ECO:0000256" key="9">
    <source>
        <dbReference type="ARBA" id="ARBA00022989"/>
    </source>
</evidence>
<gene>
    <name evidence="20" type="ORF">H8K52_04455</name>
</gene>
<dbReference type="PRINTS" id="PR00344">
    <property type="entry name" value="BCTRLSENSOR"/>
</dbReference>
<evidence type="ECO:0000313" key="21">
    <source>
        <dbReference type="Proteomes" id="UP000648257"/>
    </source>
</evidence>
<dbReference type="SMART" id="SM00387">
    <property type="entry name" value="HATPase_c"/>
    <property type="match status" value="1"/>
</dbReference>
<evidence type="ECO:0000256" key="14">
    <source>
        <dbReference type="SAM" id="Phobius"/>
    </source>
</evidence>
<evidence type="ECO:0000313" key="20">
    <source>
        <dbReference type="EMBL" id="MBC3806596.1"/>
    </source>
</evidence>
<dbReference type="InterPro" id="IPR036097">
    <property type="entry name" value="HisK_dim/P_sf"/>
</dbReference>
<dbReference type="InterPro" id="IPR036890">
    <property type="entry name" value="HATPase_C_sf"/>
</dbReference>
<dbReference type="Gene3D" id="1.10.287.130">
    <property type="match status" value="1"/>
</dbReference>
<dbReference type="PROSITE" id="PS50113">
    <property type="entry name" value="PAC"/>
    <property type="match status" value="1"/>
</dbReference>
<protein>
    <recommendedName>
        <fullName evidence="3">histidine kinase</fullName>
        <ecNumber evidence="3">2.7.13.3</ecNumber>
    </recommendedName>
</protein>
<feature type="domain" description="PAS" evidence="17">
    <location>
        <begin position="309"/>
        <end position="379"/>
    </location>
</feature>
<feature type="domain" description="Histidine kinase" evidence="15">
    <location>
        <begin position="592"/>
        <end position="817"/>
    </location>
</feature>
<dbReference type="Gene3D" id="3.30.565.10">
    <property type="entry name" value="Histidine kinase-like ATPase, C-terminal domain"/>
    <property type="match status" value="1"/>
</dbReference>
<reference evidence="20 21" key="1">
    <citation type="submission" date="2020-08" db="EMBL/GenBank/DDBJ databases">
        <title>Novel species isolated from subtropical streams in China.</title>
        <authorList>
            <person name="Lu H."/>
        </authorList>
    </citation>
    <scope>NUCLEOTIDE SEQUENCE [LARGE SCALE GENOMIC DNA]</scope>
    <source>
        <strain evidence="20 21">KACC 16656</strain>
    </source>
</reference>
<feature type="domain" description="HPt" evidence="19">
    <location>
        <begin position="1146"/>
        <end position="1242"/>
    </location>
</feature>
<proteinExistence type="predicted"/>
<feature type="modified residue" description="Phosphohistidine" evidence="12">
    <location>
        <position position="1185"/>
    </location>
</feature>
<evidence type="ECO:0000256" key="10">
    <source>
        <dbReference type="ARBA" id="ARBA00023012"/>
    </source>
</evidence>
<accession>A0ABR6X2M0</accession>
<name>A0ABR6X2M0_9BURK</name>
<dbReference type="PROSITE" id="PS50110">
    <property type="entry name" value="RESPONSE_REGULATORY"/>
    <property type="match status" value="2"/>
</dbReference>
<comment type="caution">
    <text evidence="20">The sequence shown here is derived from an EMBL/GenBank/DDBJ whole genome shotgun (WGS) entry which is preliminary data.</text>
</comment>
<evidence type="ECO:0000256" key="6">
    <source>
        <dbReference type="ARBA" id="ARBA00022692"/>
    </source>
</evidence>
<feature type="transmembrane region" description="Helical" evidence="14">
    <location>
        <begin position="12"/>
        <end position="32"/>
    </location>
</feature>
<comment type="subcellular location">
    <subcellularLocation>
        <location evidence="2">Cell membrane</location>
        <topology evidence="2">Multi-pass membrane protein</topology>
    </subcellularLocation>
</comment>
<dbReference type="InterPro" id="IPR035965">
    <property type="entry name" value="PAS-like_dom_sf"/>
</dbReference>
<dbReference type="InterPro" id="IPR013656">
    <property type="entry name" value="PAS_4"/>
</dbReference>
<evidence type="ECO:0000256" key="1">
    <source>
        <dbReference type="ARBA" id="ARBA00000085"/>
    </source>
</evidence>
<feature type="transmembrane region" description="Helical" evidence="14">
    <location>
        <begin position="123"/>
        <end position="149"/>
    </location>
</feature>
<dbReference type="SMART" id="SM00388">
    <property type="entry name" value="HisKA"/>
    <property type="match status" value="1"/>
</dbReference>